<name>A0A2V2MZK4_9EURY</name>
<dbReference type="Proteomes" id="UP000245934">
    <property type="component" value="Unassembled WGS sequence"/>
</dbReference>
<dbReference type="EMBL" id="QGMZ01000030">
    <property type="protein sequence ID" value="PWR71775.1"/>
    <property type="molecule type" value="Genomic_DNA"/>
</dbReference>
<protein>
    <submittedName>
        <fullName evidence="7">Uncharacterized protein</fullName>
    </submittedName>
</protein>
<feature type="transmembrane region" description="Helical" evidence="6">
    <location>
        <begin position="407"/>
        <end position="426"/>
    </location>
</feature>
<evidence type="ECO:0000256" key="3">
    <source>
        <dbReference type="ARBA" id="ARBA00022692"/>
    </source>
</evidence>
<feature type="transmembrane region" description="Helical" evidence="6">
    <location>
        <begin position="75"/>
        <end position="94"/>
    </location>
</feature>
<feature type="transmembrane region" description="Helical" evidence="6">
    <location>
        <begin position="202"/>
        <end position="222"/>
    </location>
</feature>
<evidence type="ECO:0000256" key="4">
    <source>
        <dbReference type="ARBA" id="ARBA00022989"/>
    </source>
</evidence>
<sequence length="437" mass="49488">MIHILASKIISLICFFYEKVFLRKANLDVENFIKNLSFVGLGTIIGTIFSVTYNILAGRLLGPSEYGTFTLIQSVAMFLYIPMLLGFSSAMVKYNSEKIDFIRQRCILSTTYALIILFTVITLFLYAVFSKYIIAIFSITYEIFVFAVIFSISYVFYTLMTSSVRSLHKFREYSLTNSIFPALQLILLSVFIYAINDLSFKSPLFSMIITYVITGGILLVYLRKYIKIEFSMPMAKKLYRFSIYSLMGGISSIFYLNIGKIVINMFLPVSQVGIYYAFNYAFTAFIFLITMIFTTVFFPVASMCNNKGMLFNRINKIILLLIVFGLPLTWISGYIILMMYGPDYPFDLPLMIFFSIAGICISVDQLYGQLLCSTGVNGAKLTSYAAVVMAIVNISLCFLLIPGIGIIGAVIATIISYLFSIGIMLFKCKKFIHFIDQ</sequence>
<dbReference type="Pfam" id="PF01943">
    <property type="entry name" value="Polysacc_synt"/>
    <property type="match status" value="1"/>
</dbReference>
<comment type="subcellular location">
    <subcellularLocation>
        <location evidence="1">Cell membrane</location>
        <topology evidence="1">Multi-pass membrane protein</topology>
    </subcellularLocation>
</comment>
<dbReference type="PANTHER" id="PTHR30250:SF11">
    <property type="entry name" value="O-ANTIGEN TRANSPORTER-RELATED"/>
    <property type="match status" value="1"/>
</dbReference>
<feature type="transmembrane region" description="Helical" evidence="6">
    <location>
        <begin position="132"/>
        <end position="157"/>
    </location>
</feature>
<accession>A0A2V2MZK4</accession>
<feature type="transmembrane region" description="Helical" evidence="6">
    <location>
        <begin position="352"/>
        <end position="372"/>
    </location>
</feature>
<keyword evidence="8" id="KW-1185">Reference proteome</keyword>
<feature type="transmembrane region" description="Helical" evidence="6">
    <location>
        <begin position="106"/>
        <end position="126"/>
    </location>
</feature>
<evidence type="ECO:0000313" key="7">
    <source>
        <dbReference type="EMBL" id="PWR71775.1"/>
    </source>
</evidence>
<feature type="transmembrane region" description="Helical" evidence="6">
    <location>
        <begin position="178"/>
        <end position="196"/>
    </location>
</feature>
<feature type="transmembrane region" description="Helical" evidence="6">
    <location>
        <begin position="32"/>
        <end position="55"/>
    </location>
</feature>
<feature type="transmembrane region" description="Helical" evidence="6">
    <location>
        <begin position="384"/>
        <end position="401"/>
    </location>
</feature>
<proteinExistence type="predicted"/>
<evidence type="ECO:0000313" key="8">
    <source>
        <dbReference type="Proteomes" id="UP000245934"/>
    </source>
</evidence>
<organism evidence="7 8">
    <name type="scientific">Methanospirillum stamsii</name>
    <dbReference type="NCBI Taxonomy" id="1277351"/>
    <lineage>
        <taxon>Archaea</taxon>
        <taxon>Methanobacteriati</taxon>
        <taxon>Methanobacteriota</taxon>
        <taxon>Stenosarchaea group</taxon>
        <taxon>Methanomicrobia</taxon>
        <taxon>Methanomicrobiales</taxon>
        <taxon>Methanospirillaceae</taxon>
        <taxon>Methanospirillum</taxon>
    </lineage>
</organism>
<keyword evidence="3 6" id="KW-0812">Transmembrane</keyword>
<evidence type="ECO:0000256" key="2">
    <source>
        <dbReference type="ARBA" id="ARBA00022475"/>
    </source>
</evidence>
<keyword evidence="2" id="KW-1003">Cell membrane</keyword>
<dbReference type="OrthoDB" id="19148at2157"/>
<keyword evidence="4 6" id="KW-1133">Transmembrane helix</keyword>
<keyword evidence="5 6" id="KW-0472">Membrane</keyword>
<gene>
    <name evidence="7" type="ORF">DLD82_13585</name>
</gene>
<dbReference type="RefSeq" id="WP_109941671.1">
    <property type="nucleotide sequence ID" value="NZ_CP176366.1"/>
</dbReference>
<feature type="transmembrane region" description="Helical" evidence="6">
    <location>
        <begin position="273"/>
        <end position="298"/>
    </location>
</feature>
<reference evidence="7 8" key="1">
    <citation type="submission" date="2018-05" db="EMBL/GenBank/DDBJ databases">
        <title>Draft genome of Methanospirillum stamsii Pt1.</title>
        <authorList>
            <person name="Dueholm M.S."/>
            <person name="Nielsen P.H."/>
            <person name="Bakmann L.F."/>
            <person name="Otzen D.E."/>
        </authorList>
    </citation>
    <scope>NUCLEOTIDE SEQUENCE [LARGE SCALE GENOMIC DNA]</scope>
    <source>
        <strain evidence="7 8">Pt1</strain>
    </source>
</reference>
<feature type="transmembrane region" description="Helical" evidence="6">
    <location>
        <begin position="318"/>
        <end position="340"/>
    </location>
</feature>
<comment type="caution">
    <text evidence="7">The sequence shown here is derived from an EMBL/GenBank/DDBJ whole genome shotgun (WGS) entry which is preliminary data.</text>
</comment>
<evidence type="ECO:0000256" key="6">
    <source>
        <dbReference type="SAM" id="Phobius"/>
    </source>
</evidence>
<dbReference type="InterPro" id="IPR050833">
    <property type="entry name" value="Poly_Biosynth_Transport"/>
</dbReference>
<dbReference type="InterPro" id="IPR002797">
    <property type="entry name" value="Polysacc_synth"/>
</dbReference>
<evidence type="ECO:0000256" key="5">
    <source>
        <dbReference type="ARBA" id="ARBA00023136"/>
    </source>
</evidence>
<dbReference type="AlphaFoldDB" id="A0A2V2MZK4"/>
<dbReference type="GeneID" id="97610977"/>
<dbReference type="PANTHER" id="PTHR30250">
    <property type="entry name" value="PST FAMILY PREDICTED COLANIC ACID TRANSPORTER"/>
    <property type="match status" value="1"/>
</dbReference>
<evidence type="ECO:0000256" key="1">
    <source>
        <dbReference type="ARBA" id="ARBA00004651"/>
    </source>
</evidence>
<dbReference type="GO" id="GO:0005886">
    <property type="term" value="C:plasma membrane"/>
    <property type="evidence" value="ECO:0007669"/>
    <property type="project" value="UniProtKB-SubCell"/>
</dbReference>
<feature type="transmembrane region" description="Helical" evidence="6">
    <location>
        <begin position="243"/>
        <end position="267"/>
    </location>
</feature>